<dbReference type="PANTHER" id="PTHR43673">
    <property type="entry name" value="NAD(P)H NITROREDUCTASE YDGI-RELATED"/>
    <property type="match status" value="1"/>
</dbReference>
<accession>A0A3S5Y559</accession>
<dbReference type="RefSeq" id="WP_013415506.1">
    <property type="nucleotide sequence ID" value="NC_014659.1"/>
</dbReference>
<name>A0A3S5Y559_RHOH1</name>
<dbReference type="EMBL" id="FN563149">
    <property type="protein sequence ID" value="CBH47666.1"/>
    <property type="molecule type" value="Genomic_DNA"/>
</dbReference>
<proteinExistence type="inferred from homology"/>
<dbReference type="PANTHER" id="PTHR43673:SF10">
    <property type="entry name" value="NADH DEHYDROGENASE_NAD(P)H NITROREDUCTASE XCC3605-RELATED"/>
    <property type="match status" value="1"/>
</dbReference>
<dbReference type="KEGG" id="req:REQ_15890"/>
<evidence type="ECO:0000259" key="3">
    <source>
        <dbReference type="Pfam" id="PF00881"/>
    </source>
</evidence>
<evidence type="ECO:0000256" key="2">
    <source>
        <dbReference type="ARBA" id="ARBA00023002"/>
    </source>
</evidence>
<evidence type="ECO:0000313" key="5">
    <source>
        <dbReference type="Proteomes" id="UP000006892"/>
    </source>
</evidence>
<dbReference type="Gene3D" id="3.40.109.10">
    <property type="entry name" value="NADH Oxidase"/>
    <property type="match status" value="1"/>
</dbReference>
<feature type="domain" description="Nitroreductase" evidence="3">
    <location>
        <begin position="10"/>
        <end position="181"/>
    </location>
</feature>
<evidence type="ECO:0000256" key="1">
    <source>
        <dbReference type="ARBA" id="ARBA00007118"/>
    </source>
</evidence>
<evidence type="ECO:0000313" key="4">
    <source>
        <dbReference type="EMBL" id="CBH47666.1"/>
    </source>
</evidence>
<sequence length="211" mass="23729">MDPETALTTTRTVRKRLDFSRPVPREVIDECLRLALQAPNGSNRQLWHWVIVDDPAVRAQVADLYREGLADAMGRTNMRNPDPAQSGRIRPSVEYLGEHLHEVPALAIPVLKDDARGMEVFMQASRWGSVIPAVWSFMLALRARGLGSAWTTVHLLRERRMADLLGIPDGYTQVGLFPVAYTLGTDFKPASRRPVDEVRSWNRFEAPQSAS</sequence>
<dbReference type="AlphaFoldDB" id="A0A3S5Y559"/>
<dbReference type="Pfam" id="PF00881">
    <property type="entry name" value="Nitroreductase"/>
    <property type="match status" value="1"/>
</dbReference>
<dbReference type="InterPro" id="IPR000415">
    <property type="entry name" value="Nitroreductase-like"/>
</dbReference>
<comment type="similarity">
    <text evidence="1">Belongs to the nitroreductase family.</text>
</comment>
<dbReference type="Proteomes" id="UP001154400">
    <property type="component" value="Chromosome"/>
</dbReference>
<reference evidence="4" key="1">
    <citation type="journal article" date="2010" name="PLoS Genet.">
        <title>The genome of a pathogenic rhodococcus: cooptive virulence underpinned by key gene acquisitions.</title>
        <authorList>
            <person name="Letek M."/>
            <person name="Gonzalez P."/>
            <person name="Macarthur I."/>
            <person name="Rodriguez H."/>
            <person name="Freeman T.C."/>
            <person name="Valero-Rello A."/>
            <person name="Blanco M."/>
            <person name="Buckley T."/>
            <person name="Cherevach I."/>
            <person name="Fahey R."/>
            <person name="Hapeshi A."/>
            <person name="Holdstock J."/>
            <person name="Leadon D."/>
            <person name="Navas J."/>
            <person name="Ocampo A."/>
            <person name="Quail M.A."/>
            <person name="Sanders M."/>
            <person name="Scortti M.M."/>
            <person name="Prescott J.F."/>
            <person name="Fogarty U."/>
            <person name="Meijer W.G."/>
            <person name="Parkhill J."/>
            <person name="Bentley S.D."/>
            <person name="Vazquez-Boland J.A."/>
        </authorList>
    </citation>
    <scope>NUCLEOTIDE SEQUENCE [LARGE SCALE GENOMIC DNA]</scope>
    <source>
        <strain evidence="4 5">103S</strain>
    </source>
</reference>
<protein>
    <submittedName>
        <fullName evidence="4">Nitroreductase</fullName>
    </submittedName>
</protein>
<dbReference type="InterPro" id="IPR029479">
    <property type="entry name" value="Nitroreductase"/>
</dbReference>
<dbReference type="CDD" id="cd02062">
    <property type="entry name" value="Nitro_FMN_reductase"/>
    <property type="match status" value="1"/>
</dbReference>
<dbReference type="GO" id="GO:0016491">
    <property type="term" value="F:oxidoreductase activity"/>
    <property type="evidence" value="ECO:0007669"/>
    <property type="project" value="UniProtKB-KW"/>
</dbReference>
<gene>
    <name evidence="4" type="ordered locus">REQ_15890</name>
</gene>
<keyword evidence="2" id="KW-0560">Oxidoreductase</keyword>
<dbReference type="SUPFAM" id="SSF55469">
    <property type="entry name" value="FMN-dependent nitroreductase-like"/>
    <property type="match status" value="1"/>
</dbReference>
<organism evidence="4">
    <name type="scientific">Rhodococcus hoagii (strain 103S)</name>
    <name type="common">Rhodococcus equi</name>
    <dbReference type="NCBI Taxonomy" id="685727"/>
    <lineage>
        <taxon>Bacteria</taxon>
        <taxon>Bacillati</taxon>
        <taxon>Actinomycetota</taxon>
        <taxon>Actinomycetes</taxon>
        <taxon>Mycobacteriales</taxon>
        <taxon>Nocardiaceae</taxon>
        <taxon>Prescottella</taxon>
    </lineage>
</organism>